<accession>A0A3A8J5A5</accession>
<gene>
    <name evidence="1" type="ORF">D7V88_21335</name>
</gene>
<dbReference type="Proteomes" id="UP000268094">
    <property type="component" value="Unassembled WGS sequence"/>
</dbReference>
<reference evidence="2" key="1">
    <citation type="submission" date="2018-09" db="EMBL/GenBank/DDBJ databases">
        <authorList>
            <person name="Livingstone P.G."/>
            <person name="Whitworth D.E."/>
        </authorList>
    </citation>
    <scope>NUCLEOTIDE SEQUENCE [LARGE SCALE GENOMIC DNA]</scope>
    <source>
        <strain evidence="2">CA054A</strain>
    </source>
</reference>
<comment type="caution">
    <text evidence="1">The sequence shown here is derived from an EMBL/GenBank/DDBJ whole genome shotgun (WGS) entry which is preliminary data.</text>
</comment>
<evidence type="ECO:0000313" key="2">
    <source>
        <dbReference type="Proteomes" id="UP000268094"/>
    </source>
</evidence>
<protein>
    <submittedName>
        <fullName evidence="1">Uncharacterized protein</fullName>
    </submittedName>
</protein>
<organism evidence="1 2">
    <name type="scientific">Corallococcus terminator</name>
    <dbReference type="NCBI Taxonomy" id="2316733"/>
    <lineage>
        <taxon>Bacteria</taxon>
        <taxon>Pseudomonadati</taxon>
        <taxon>Myxococcota</taxon>
        <taxon>Myxococcia</taxon>
        <taxon>Myxococcales</taxon>
        <taxon>Cystobacterineae</taxon>
        <taxon>Myxococcaceae</taxon>
        <taxon>Corallococcus</taxon>
    </lineage>
</organism>
<evidence type="ECO:0000313" key="1">
    <source>
        <dbReference type="EMBL" id="RKG84713.1"/>
    </source>
</evidence>
<name>A0A3A8J5A5_9BACT</name>
<keyword evidence="2" id="KW-1185">Reference proteome</keyword>
<dbReference type="EMBL" id="RAVZ01000149">
    <property type="protein sequence ID" value="RKG84713.1"/>
    <property type="molecule type" value="Genomic_DNA"/>
</dbReference>
<dbReference type="OrthoDB" id="5379962at2"/>
<sequence length="463" mass="51006">MRGMSLSFVVSAGLGWLLSAAPRILPCAPDTPGWAQARDGLAAFDQQVEALADGDTVAPLRPAMTALRDLRCFALAREEGSWLPVAEPEAGEQDVSALALKTWWRDGGKAFFATHLELGRPGPHTVVVPPELRKVLTREHSKGHRLEALACPAKSDACGVETGPWRARADQAFRPESLRDDPLREYAKEHLRPPECEARARKQPAKLRYKAWRECLSEAPGARPLQWALPLGRIRAPMDGWLVVRGRRGHYTFCDQVDAYHLETGTAYKARSCSGLQLQPEGKVDVARTEAARRAEVKVGRVEPEKLRELTWMLLLAPEVESDVQVEALRAPVPKGFRIEWTATNWRGGTQGGAFVGSSAQTDLNWSWFPEGGTEPWSGIWTYPWSWAVGEDRANKLLEVAEATFQEGCPRQPVPSRMMAFTREPSVNGHDAPNGVAHVQDTLVEDLSTWRPPPGCAPGTDGG</sequence>
<proteinExistence type="predicted"/>
<dbReference type="RefSeq" id="WP_120542493.1">
    <property type="nucleotide sequence ID" value="NZ_RAVZ01000149.1"/>
</dbReference>
<dbReference type="AlphaFoldDB" id="A0A3A8J5A5"/>